<dbReference type="InterPro" id="IPR052162">
    <property type="entry name" value="Sensor_kinase/Photoreceptor"/>
</dbReference>
<dbReference type="EC" id="2.7.13.3" evidence="2"/>
<dbReference type="NCBIfam" id="TIGR00229">
    <property type="entry name" value="sensory_box"/>
    <property type="match status" value="1"/>
</dbReference>
<dbReference type="InterPro" id="IPR003661">
    <property type="entry name" value="HisK_dim/P_dom"/>
</dbReference>
<feature type="transmembrane region" description="Helical" evidence="6">
    <location>
        <begin position="186"/>
        <end position="209"/>
    </location>
</feature>
<keyword evidence="6" id="KW-0472">Membrane</keyword>
<organism evidence="10 11">
    <name type="scientific">Polaribacter marinus</name>
    <dbReference type="NCBI Taxonomy" id="2916838"/>
    <lineage>
        <taxon>Bacteria</taxon>
        <taxon>Pseudomonadati</taxon>
        <taxon>Bacteroidota</taxon>
        <taxon>Flavobacteriia</taxon>
        <taxon>Flavobacteriales</taxon>
        <taxon>Flavobacteriaceae</taxon>
    </lineage>
</organism>
<dbReference type="PROSITE" id="PS50109">
    <property type="entry name" value="HIS_KIN"/>
    <property type="match status" value="1"/>
</dbReference>
<keyword evidence="3" id="KW-0597">Phosphoprotein</keyword>
<dbReference type="Proteomes" id="UP001139369">
    <property type="component" value="Unassembled WGS sequence"/>
</dbReference>
<dbReference type="InterPro" id="IPR000700">
    <property type="entry name" value="PAS-assoc_C"/>
</dbReference>
<evidence type="ECO:0000256" key="2">
    <source>
        <dbReference type="ARBA" id="ARBA00012438"/>
    </source>
</evidence>
<dbReference type="PANTHER" id="PTHR43304:SF1">
    <property type="entry name" value="PAC DOMAIN-CONTAINING PROTEIN"/>
    <property type="match status" value="1"/>
</dbReference>
<evidence type="ECO:0000313" key="11">
    <source>
        <dbReference type="Proteomes" id="UP001139369"/>
    </source>
</evidence>
<feature type="transmembrane region" description="Helical" evidence="6">
    <location>
        <begin position="74"/>
        <end position="94"/>
    </location>
</feature>
<evidence type="ECO:0000259" key="7">
    <source>
        <dbReference type="PROSITE" id="PS50109"/>
    </source>
</evidence>
<dbReference type="InterPro" id="IPR000014">
    <property type="entry name" value="PAS"/>
</dbReference>
<keyword evidence="4" id="KW-0808">Transferase</keyword>
<dbReference type="Gene3D" id="3.30.565.10">
    <property type="entry name" value="Histidine kinase-like ATPase, C-terminal domain"/>
    <property type="match status" value="1"/>
</dbReference>
<dbReference type="EMBL" id="JAKQYM010000001">
    <property type="protein sequence ID" value="MCI2227631.1"/>
    <property type="molecule type" value="Genomic_DNA"/>
</dbReference>
<dbReference type="InterPro" id="IPR001610">
    <property type="entry name" value="PAC"/>
</dbReference>
<dbReference type="PANTHER" id="PTHR43304">
    <property type="entry name" value="PHYTOCHROME-LIKE PROTEIN CPH1"/>
    <property type="match status" value="1"/>
</dbReference>
<keyword evidence="6" id="KW-0812">Transmembrane</keyword>
<feature type="transmembrane region" description="Helical" evidence="6">
    <location>
        <begin position="249"/>
        <end position="273"/>
    </location>
</feature>
<dbReference type="GO" id="GO:0000155">
    <property type="term" value="F:phosphorelay sensor kinase activity"/>
    <property type="evidence" value="ECO:0007669"/>
    <property type="project" value="InterPro"/>
</dbReference>
<sequence length="648" mass="73793">MINNTTKIFKKTILVIVLLISGSVMISWFLDIEEILSVISDSATMKFNTALLFFLTSFCLIIENKKGKKSQSIYFILTGIILLIGTLSILEHGFQIDLAIDNLFVKDQISKNSPGRMSVATSLCFTLLGIGFLGLKTRKIQFKKISQSIVLITMFIAFISAITYVLKIPAENKTFFFETMAIHTSLLFLFSSSLIALKTPNIGFIKLLFSKLNGSSLLRKMIPFILLIPFLLSYFLSDLIHKNIIEYNFGIIIYTVILILISIIYTSIISFGLNKSDYKRRALDQNIISKNEELIQYKIALNSVTALTITDNKGVIKTINDNLTKMTQYTEKELLGNDFSLFYSDHYEPSFFENILAVLNNGTIWEGELQNLRKDGTTIWVSCSIIPFKNEHGTIEEFVVLKQDISKRKKAEALLESQYVKQLEAKNKELEQFTYIASHDLQEPLRTVTSFSDILSTEYQDKLDEQAKISFKFIKQATSRMSSLIKALLDYSRLGYEQKLTTINCNTLIDNITKDLNTTISQTNTKIEAKKLPELKGYETAIRLLFQNLITNAIKFRQKDRSPIIKISAKQKGNIWEFCVEDNGIGIAKEFQKKIFAIFQRLHLKDEYEGTGIGLAHCQKIANLHGGEIWVESSPMKGSKFYFTILNE</sequence>
<evidence type="ECO:0000256" key="4">
    <source>
        <dbReference type="ARBA" id="ARBA00022679"/>
    </source>
</evidence>
<dbReference type="InterPro" id="IPR005467">
    <property type="entry name" value="His_kinase_dom"/>
</dbReference>
<dbReference type="SUPFAM" id="SSF47384">
    <property type="entry name" value="Homodimeric domain of signal transducing histidine kinase"/>
    <property type="match status" value="1"/>
</dbReference>
<dbReference type="InterPro" id="IPR004358">
    <property type="entry name" value="Sig_transdc_His_kin-like_C"/>
</dbReference>
<evidence type="ECO:0000256" key="3">
    <source>
        <dbReference type="ARBA" id="ARBA00022553"/>
    </source>
</evidence>
<dbReference type="InterPro" id="IPR003594">
    <property type="entry name" value="HATPase_dom"/>
</dbReference>
<comment type="caution">
    <text evidence="10">The sequence shown here is derived from an EMBL/GenBank/DDBJ whole genome shotgun (WGS) entry which is preliminary data.</text>
</comment>
<feature type="transmembrane region" description="Helical" evidence="6">
    <location>
        <begin position="221"/>
        <end position="237"/>
    </location>
</feature>
<dbReference type="CDD" id="cd00130">
    <property type="entry name" value="PAS"/>
    <property type="match status" value="1"/>
</dbReference>
<accession>A0A9X1VK63</accession>
<evidence type="ECO:0000256" key="1">
    <source>
        <dbReference type="ARBA" id="ARBA00000085"/>
    </source>
</evidence>
<keyword evidence="10" id="KW-0547">Nucleotide-binding</keyword>
<dbReference type="Pfam" id="PF13426">
    <property type="entry name" value="PAS_9"/>
    <property type="match status" value="1"/>
</dbReference>
<evidence type="ECO:0000256" key="5">
    <source>
        <dbReference type="ARBA" id="ARBA00022777"/>
    </source>
</evidence>
<comment type="catalytic activity">
    <reaction evidence="1">
        <text>ATP + protein L-histidine = ADP + protein N-phospho-L-histidine.</text>
        <dbReference type="EC" id="2.7.13.3"/>
    </reaction>
</comment>
<dbReference type="InterPro" id="IPR036890">
    <property type="entry name" value="HATPase_C_sf"/>
</dbReference>
<evidence type="ECO:0000256" key="6">
    <source>
        <dbReference type="SAM" id="Phobius"/>
    </source>
</evidence>
<dbReference type="PRINTS" id="PR00344">
    <property type="entry name" value="BCTRLSENSOR"/>
</dbReference>
<dbReference type="PROSITE" id="PS50113">
    <property type="entry name" value="PAC"/>
    <property type="match status" value="1"/>
</dbReference>
<dbReference type="SMART" id="SM00387">
    <property type="entry name" value="HATPase_c"/>
    <property type="match status" value="1"/>
</dbReference>
<feature type="transmembrane region" description="Helical" evidence="6">
    <location>
        <begin position="147"/>
        <end position="166"/>
    </location>
</feature>
<protein>
    <recommendedName>
        <fullName evidence="2">histidine kinase</fullName>
        <ecNumber evidence="2">2.7.13.3</ecNumber>
    </recommendedName>
</protein>
<dbReference type="AlphaFoldDB" id="A0A9X1VK63"/>
<dbReference type="InterPro" id="IPR036097">
    <property type="entry name" value="HisK_dim/P_sf"/>
</dbReference>
<dbReference type="PROSITE" id="PS50112">
    <property type="entry name" value="PAS"/>
    <property type="match status" value="1"/>
</dbReference>
<proteinExistence type="predicted"/>
<dbReference type="SUPFAM" id="SSF55874">
    <property type="entry name" value="ATPase domain of HSP90 chaperone/DNA topoisomerase II/histidine kinase"/>
    <property type="match status" value="1"/>
</dbReference>
<dbReference type="SMART" id="SM00086">
    <property type="entry name" value="PAC"/>
    <property type="match status" value="1"/>
</dbReference>
<dbReference type="RefSeq" id="WP_242176755.1">
    <property type="nucleotide sequence ID" value="NZ_JAKQYM010000001.1"/>
</dbReference>
<feature type="transmembrane region" description="Helical" evidence="6">
    <location>
        <begin position="114"/>
        <end position="135"/>
    </location>
</feature>
<keyword evidence="6" id="KW-1133">Transmembrane helix</keyword>
<dbReference type="Gene3D" id="3.30.450.20">
    <property type="entry name" value="PAS domain"/>
    <property type="match status" value="1"/>
</dbReference>
<keyword evidence="11" id="KW-1185">Reference proteome</keyword>
<dbReference type="Gene3D" id="1.10.287.130">
    <property type="match status" value="1"/>
</dbReference>
<keyword evidence="5" id="KW-0418">Kinase</keyword>
<feature type="domain" description="PAC" evidence="9">
    <location>
        <begin position="365"/>
        <end position="417"/>
    </location>
</feature>
<feature type="transmembrane region" description="Helical" evidence="6">
    <location>
        <begin position="12"/>
        <end position="30"/>
    </location>
</feature>
<dbReference type="SUPFAM" id="SSF55785">
    <property type="entry name" value="PYP-like sensor domain (PAS domain)"/>
    <property type="match status" value="1"/>
</dbReference>
<name>A0A9X1VK63_9FLAO</name>
<dbReference type="InterPro" id="IPR035965">
    <property type="entry name" value="PAS-like_dom_sf"/>
</dbReference>
<dbReference type="SMART" id="SM00388">
    <property type="entry name" value="HisKA"/>
    <property type="match status" value="1"/>
</dbReference>
<dbReference type="Pfam" id="PF00512">
    <property type="entry name" value="HisKA"/>
    <property type="match status" value="1"/>
</dbReference>
<dbReference type="FunFam" id="3.30.565.10:FF:000006">
    <property type="entry name" value="Sensor histidine kinase WalK"/>
    <property type="match status" value="1"/>
</dbReference>
<feature type="domain" description="Histidine kinase" evidence="7">
    <location>
        <begin position="436"/>
        <end position="648"/>
    </location>
</feature>
<evidence type="ECO:0000259" key="9">
    <source>
        <dbReference type="PROSITE" id="PS50113"/>
    </source>
</evidence>
<dbReference type="Pfam" id="PF02518">
    <property type="entry name" value="HATPase_c"/>
    <property type="match status" value="1"/>
</dbReference>
<keyword evidence="10" id="KW-0067">ATP-binding</keyword>
<feature type="transmembrane region" description="Helical" evidence="6">
    <location>
        <begin position="42"/>
        <end position="62"/>
    </location>
</feature>
<reference evidence="10" key="1">
    <citation type="submission" date="2022-02" db="EMBL/GenBank/DDBJ databases">
        <title>Polaribacter sp. MSW13, isolated from seawater.</title>
        <authorList>
            <person name="Kristyanto S."/>
            <person name="Jung J."/>
            <person name="Jeon C.O."/>
        </authorList>
    </citation>
    <scope>NUCLEOTIDE SEQUENCE</scope>
    <source>
        <strain evidence="10">MSW13</strain>
    </source>
</reference>
<dbReference type="GO" id="GO:0005524">
    <property type="term" value="F:ATP binding"/>
    <property type="evidence" value="ECO:0007669"/>
    <property type="project" value="UniProtKB-KW"/>
</dbReference>
<dbReference type="SMART" id="SM00091">
    <property type="entry name" value="PAS"/>
    <property type="match status" value="1"/>
</dbReference>
<evidence type="ECO:0000313" key="10">
    <source>
        <dbReference type="EMBL" id="MCI2227631.1"/>
    </source>
</evidence>
<evidence type="ECO:0000259" key="8">
    <source>
        <dbReference type="PROSITE" id="PS50112"/>
    </source>
</evidence>
<gene>
    <name evidence="10" type="ORF">MC378_00510</name>
</gene>
<feature type="domain" description="PAS" evidence="8">
    <location>
        <begin position="291"/>
        <end position="348"/>
    </location>
</feature>
<dbReference type="CDD" id="cd00082">
    <property type="entry name" value="HisKA"/>
    <property type="match status" value="1"/>
</dbReference>